<evidence type="ECO:0000256" key="1">
    <source>
        <dbReference type="ARBA" id="ARBA00004141"/>
    </source>
</evidence>
<keyword evidence="4 5" id="KW-0472">Membrane</keyword>
<reference evidence="7 8" key="1">
    <citation type="submission" date="2018-05" db="EMBL/GenBank/DDBJ databases">
        <title>Genome sequencing and assembly of the regulated plant pathogen Lachnellula willkommii and related sister species for the development of diagnostic species identification markers.</title>
        <authorList>
            <person name="Giroux E."/>
            <person name="Bilodeau G."/>
        </authorList>
    </citation>
    <scope>NUCLEOTIDE SEQUENCE [LARGE SCALE GENOMIC DNA]</scope>
    <source>
        <strain evidence="7 8">CBS 185.66</strain>
    </source>
</reference>
<dbReference type="GeneID" id="41983557"/>
<evidence type="ECO:0000256" key="4">
    <source>
        <dbReference type="ARBA" id="ARBA00023136"/>
    </source>
</evidence>
<sequence length="561" mass="59754">MISTSEETTPLIPEADLGSQIFQAGQNTDIEDGSIREGQGPKEDRPKSKIGIIAVLLVGVFIANSDTSLVLATYGKISSDFNDLESGRWLLTAALLASCAAQPLYGKISNIFGRKPVLLTAYSIFGLGCIISGSGHSMTQIIIGRVVGGAGGAGMVSLVSILISDLVPLKDVASYRSYVNVIQTTGRSIGGPLGGYIAQTLGWRWSFYSECPIVLLAIILVAWKLEVPKREGHIKESPWTKLKRVDFIGSAFLSASIIACLLALNFFSNAESWSNLVPIVLAVVAISLIIAFCLVEKLWAKEPIFPLYLLTKLDTCTSYIILACQMAAQLAMMSSVPLYFQVTKRAKSGEAGAYLVPAVVGNTIGGLITGAYINRSGRYKLPIVLSGGLSSIAYTLLIVRWKGHTKFWESLYVFPGGLGTGIVYSAVFIALAASVTEDEMAIAGTGLYTSGGIGGVIGISVSGAVFQWWTKKGLENALNGVENGLEVSASKKCNASLKLTFKIAHRALSDVGYVNSLDGYIHGLVVDGYLTGFRAAFLVSLIFSASSFAVSLLVREHKLRS</sequence>
<keyword evidence="3 5" id="KW-1133">Transmembrane helix</keyword>
<dbReference type="OrthoDB" id="6770063at2759"/>
<dbReference type="SUPFAM" id="SSF103473">
    <property type="entry name" value="MFS general substrate transporter"/>
    <property type="match status" value="1"/>
</dbReference>
<name>A0A8H8R7F6_9HELO</name>
<feature type="transmembrane region" description="Helical" evidence="5">
    <location>
        <begin position="50"/>
        <end position="74"/>
    </location>
</feature>
<feature type="transmembrane region" description="Helical" evidence="5">
    <location>
        <begin position="411"/>
        <end position="435"/>
    </location>
</feature>
<dbReference type="Proteomes" id="UP000431533">
    <property type="component" value="Unassembled WGS sequence"/>
</dbReference>
<comment type="subcellular location">
    <subcellularLocation>
        <location evidence="1">Membrane</location>
        <topology evidence="1">Multi-pass membrane protein</topology>
    </subcellularLocation>
</comment>
<feature type="transmembrane region" description="Helical" evidence="5">
    <location>
        <begin position="117"/>
        <end position="135"/>
    </location>
</feature>
<feature type="transmembrane region" description="Helical" evidence="5">
    <location>
        <begin position="316"/>
        <end position="340"/>
    </location>
</feature>
<gene>
    <name evidence="7" type="primary">fnx2_0</name>
    <name evidence="7" type="ORF">LHYA1_G003359</name>
</gene>
<keyword evidence="2 5" id="KW-0812">Transmembrane</keyword>
<dbReference type="InterPro" id="IPR011701">
    <property type="entry name" value="MFS"/>
</dbReference>
<evidence type="ECO:0000256" key="3">
    <source>
        <dbReference type="ARBA" id="ARBA00022989"/>
    </source>
</evidence>
<dbReference type="Pfam" id="PF07690">
    <property type="entry name" value="MFS_1"/>
    <property type="match status" value="1"/>
</dbReference>
<feature type="transmembrane region" description="Helical" evidence="5">
    <location>
        <begin position="205"/>
        <end position="225"/>
    </location>
</feature>
<dbReference type="InterPro" id="IPR036259">
    <property type="entry name" value="MFS_trans_sf"/>
</dbReference>
<feature type="transmembrane region" description="Helical" evidence="5">
    <location>
        <begin position="447"/>
        <end position="469"/>
    </location>
</feature>
<dbReference type="AlphaFoldDB" id="A0A8H8R7F6"/>
<dbReference type="GO" id="GO:0015174">
    <property type="term" value="F:basic amino acid transmembrane transporter activity"/>
    <property type="evidence" value="ECO:0007669"/>
    <property type="project" value="TreeGrafter"/>
</dbReference>
<evidence type="ECO:0000313" key="8">
    <source>
        <dbReference type="Proteomes" id="UP000431533"/>
    </source>
</evidence>
<dbReference type="RefSeq" id="XP_031006992.1">
    <property type="nucleotide sequence ID" value="XM_031148331.1"/>
</dbReference>
<dbReference type="PANTHER" id="PTHR23501">
    <property type="entry name" value="MAJOR FACILITATOR SUPERFAMILY"/>
    <property type="match status" value="1"/>
</dbReference>
<comment type="caution">
    <text evidence="7">The sequence shown here is derived from an EMBL/GenBank/DDBJ whole genome shotgun (WGS) entry which is preliminary data.</text>
</comment>
<evidence type="ECO:0000256" key="2">
    <source>
        <dbReference type="ARBA" id="ARBA00022692"/>
    </source>
</evidence>
<dbReference type="Gene3D" id="1.20.1250.20">
    <property type="entry name" value="MFS general substrate transporter like domains"/>
    <property type="match status" value="2"/>
</dbReference>
<evidence type="ECO:0000259" key="6">
    <source>
        <dbReference type="PROSITE" id="PS50850"/>
    </source>
</evidence>
<protein>
    <submittedName>
        <fullName evidence="7">Vacuolar membrane amino acid uptake transporter</fullName>
    </submittedName>
</protein>
<feature type="transmembrane region" description="Helical" evidence="5">
    <location>
        <begin position="381"/>
        <end position="399"/>
    </location>
</feature>
<dbReference type="PROSITE" id="PS50850">
    <property type="entry name" value="MFS"/>
    <property type="match status" value="1"/>
</dbReference>
<evidence type="ECO:0000256" key="5">
    <source>
        <dbReference type="SAM" id="Phobius"/>
    </source>
</evidence>
<dbReference type="EMBL" id="QGMH01000035">
    <property type="protein sequence ID" value="TVY28204.1"/>
    <property type="molecule type" value="Genomic_DNA"/>
</dbReference>
<feature type="domain" description="Major facilitator superfamily (MFS) profile" evidence="6">
    <location>
        <begin position="52"/>
        <end position="558"/>
    </location>
</feature>
<proteinExistence type="predicted"/>
<dbReference type="GO" id="GO:0000329">
    <property type="term" value="C:fungal-type vacuole membrane"/>
    <property type="evidence" value="ECO:0007669"/>
    <property type="project" value="TreeGrafter"/>
</dbReference>
<feature type="transmembrane region" description="Helical" evidence="5">
    <location>
        <begin position="245"/>
        <end position="267"/>
    </location>
</feature>
<dbReference type="InterPro" id="IPR020846">
    <property type="entry name" value="MFS_dom"/>
</dbReference>
<keyword evidence="8" id="KW-1185">Reference proteome</keyword>
<accession>A0A8H8R7F6</accession>
<feature type="transmembrane region" description="Helical" evidence="5">
    <location>
        <begin position="142"/>
        <end position="163"/>
    </location>
</feature>
<dbReference type="PANTHER" id="PTHR23501:SF33">
    <property type="entry name" value="MAJOR FACILITATOR SUPERFAMILY (MFS) PROFILE DOMAIN-CONTAINING PROTEIN"/>
    <property type="match status" value="1"/>
</dbReference>
<feature type="transmembrane region" description="Helical" evidence="5">
    <location>
        <begin position="535"/>
        <end position="554"/>
    </location>
</feature>
<feature type="transmembrane region" description="Helical" evidence="5">
    <location>
        <begin position="273"/>
        <end position="295"/>
    </location>
</feature>
<evidence type="ECO:0000313" key="7">
    <source>
        <dbReference type="EMBL" id="TVY28204.1"/>
    </source>
</evidence>
<organism evidence="7 8">
    <name type="scientific">Lachnellula hyalina</name>
    <dbReference type="NCBI Taxonomy" id="1316788"/>
    <lineage>
        <taxon>Eukaryota</taxon>
        <taxon>Fungi</taxon>
        <taxon>Dikarya</taxon>
        <taxon>Ascomycota</taxon>
        <taxon>Pezizomycotina</taxon>
        <taxon>Leotiomycetes</taxon>
        <taxon>Helotiales</taxon>
        <taxon>Lachnaceae</taxon>
        <taxon>Lachnellula</taxon>
    </lineage>
</organism>
<feature type="transmembrane region" description="Helical" evidence="5">
    <location>
        <begin position="352"/>
        <end position="374"/>
    </location>
</feature>